<evidence type="ECO:0000256" key="2">
    <source>
        <dbReference type="SAM" id="MobiDB-lite"/>
    </source>
</evidence>
<accession>A0A5C1ALY0</accession>
<dbReference type="InterPro" id="IPR010982">
    <property type="entry name" value="Lambda_DNA-bd_dom_sf"/>
</dbReference>
<dbReference type="SMART" id="SM00530">
    <property type="entry name" value="HTH_XRE"/>
    <property type="match status" value="1"/>
</dbReference>
<dbReference type="PROSITE" id="PS50943">
    <property type="entry name" value="HTH_CROC1"/>
    <property type="match status" value="1"/>
</dbReference>
<feature type="domain" description="HTH cro/C1-type" evidence="3">
    <location>
        <begin position="8"/>
        <end position="63"/>
    </location>
</feature>
<keyword evidence="1" id="KW-0238">DNA-binding</keyword>
<dbReference type="Proteomes" id="UP000324974">
    <property type="component" value="Chromosome"/>
</dbReference>
<dbReference type="PANTHER" id="PTHR46797:SF1">
    <property type="entry name" value="METHYLPHOSPHONATE SYNTHASE"/>
    <property type="match status" value="1"/>
</dbReference>
<dbReference type="Pfam" id="PF01381">
    <property type="entry name" value="HTH_3"/>
    <property type="match status" value="1"/>
</dbReference>
<evidence type="ECO:0000256" key="1">
    <source>
        <dbReference type="ARBA" id="ARBA00023125"/>
    </source>
</evidence>
<dbReference type="KEGG" id="lrs:PX52LOC_07513"/>
<gene>
    <name evidence="4" type="ORF">PX52LOC_07513</name>
</gene>
<evidence type="ECO:0000313" key="5">
    <source>
        <dbReference type="Proteomes" id="UP000324974"/>
    </source>
</evidence>
<name>A0A5C1ALY0_9BACT</name>
<sequence>MTFPFAKMKQKREELGLTRKELAEKTGLTWRNIESLEQGLKLNPTLETLAALCKGLEVDCGFFFSEDIDLPAPVVGRPKKAATPQTPAPPAKVKRK</sequence>
<reference evidence="5" key="1">
    <citation type="submission" date="2019-08" db="EMBL/GenBank/DDBJ databases">
        <title>Limnoglobus roseus gen. nov., sp. nov., a novel freshwater planctomycete with a giant genome from the family Gemmataceae.</title>
        <authorList>
            <person name="Kulichevskaya I.S."/>
            <person name="Naumoff D.G."/>
            <person name="Miroshnikov K."/>
            <person name="Ivanova A."/>
            <person name="Philippov D.A."/>
            <person name="Hakobyan A."/>
            <person name="Rijpstra I.C."/>
            <person name="Sinninghe Damste J.S."/>
            <person name="Liesack W."/>
            <person name="Dedysh S.N."/>
        </authorList>
    </citation>
    <scope>NUCLEOTIDE SEQUENCE [LARGE SCALE GENOMIC DNA]</scope>
    <source>
        <strain evidence="5">PX52</strain>
    </source>
</reference>
<dbReference type="InterPro" id="IPR001387">
    <property type="entry name" value="Cro/C1-type_HTH"/>
</dbReference>
<dbReference type="GO" id="GO:0003677">
    <property type="term" value="F:DNA binding"/>
    <property type="evidence" value="ECO:0007669"/>
    <property type="project" value="UniProtKB-KW"/>
</dbReference>
<dbReference type="InterPro" id="IPR050807">
    <property type="entry name" value="TransReg_Diox_bact_type"/>
</dbReference>
<evidence type="ECO:0000313" key="4">
    <source>
        <dbReference type="EMBL" id="QEL20419.1"/>
    </source>
</evidence>
<organism evidence="4 5">
    <name type="scientific">Limnoglobus roseus</name>
    <dbReference type="NCBI Taxonomy" id="2598579"/>
    <lineage>
        <taxon>Bacteria</taxon>
        <taxon>Pseudomonadati</taxon>
        <taxon>Planctomycetota</taxon>
        <taxon>Planctomycetia</taxon>
        <taxon>Gemmatales</taxon>
        <taxon>Gemmataceae</taxon>
        <taxon>Limnoglobus</taxon>
    </lineage>
</organism>
<dbReference type="RefSeq" id="WP_149114720.1">
    <property type="nucleotide sequence ID" value="NZ_CP042425.1"/>
</dbReference>
<dbReference type="Gene3D" id="1.10.260.40">
    <property type="entry name" value="lambda repressor-like DNA-binding domains"/>
    <property type="match status" value="1"/>
</dbReference>
<dbReference type="SUPFAM" id="SSF47413">
    <property type="entry name" value="lambda repressor-like DNA-binding domains"/>
    <property type="match status" value="1"/>
</dbReference>
<dbReference type="AlphaFoldDB" id="A0A5C1ALY0"/>
<dbReference type="EMBL" id="CP042425">
    <property type="protein sequence ID" value="QEL20419.1"/>
    <property type="molecule type" value="Genomic_DNA"/>
</dbReference>
<dbReference type="OrthoDB" id="1446321at2"/>
<proteinExistence type="predicted"/>
<dbReference type="GO" id="GO:0003700">
    <property type="term" value="F:DNA-binding transcription factor activity"/>
    <property type="evidence" value="ECO:0007669"/>
    <property type="project" value="TreeGrafter"/>
</dbReference>
<dbReference type="GO" id="GO:0005829">
    <property type="term" value="C:cytosol"/>
    <property type="evidence" value="ECO:0007669"/>
    <property type="project" value="TreeGrafter"/>
</dbReference>
<feature type="region of interest" description="Disordered" evidence="2">
    <location>
        <begin position="74"/>
        <end position="96"/>
    </location>
</feature>
<protein>
    <recommendedName>
        <fullName evidence="3">HTH cro/C1-type domain-containing protein</fullName>
    </recommendedName>
</protein>
<dbReference type="CDD" id="cd00093">
    <property type="entry name" value="HTH_XRE"/>
    <property type="match status" value="1"/>
</dbReference>
<evidence type="ECO:0000259" key="3">
    <source>
        <dbReference type="PROSITE" id="PS50943"/>
    </source>
</evidence>
<keyword evidence="5" id="KW-1185">Reference proteome</keyword>
<dbReference type="PANTHER" id="PTHR46797">
    <property type="entry name" value="HTH-TYPE TRANSCRIPTIONAL REGULATOR"/>
    <property type="match status" value="1"/>
</dbReference>